<reference evidence="2 3" key="1">
    <citation type="submission" date="2018-06" db="EMBL/GenBank/DDBJ databases">
        <title>NTM in soil in Japan.</title>
        <authorList>
            <person name="Ohya K."/>
        </authorList>
    </citation>
    <scope>NUCLEOTIDE SEQUENCE [LARGE SCALE GENOMIC DNA]</scope>
    <source>
        <strain evidence="2 3">GF28</strain>
    </source>
</reference>
<dbReference type="Pfam" id="PF10821">
    <property type="entry name" value="DUF2567"/>
    <property type="match status" value="1"/>
</dbReference>
<dbReference type="AlphaFoldDB" id="A0A329LTQ3"/>
<dbReference type="InterPro" id="IPR021213">
    <property type="entry name" value="DUF2567"/>
</dbReference>
<evidence type="ECO:0000313" key="2">
    <source>
        <dbReference type="EMBL" id="RAV10520.1"/>
    </source>
</evidence>
<sequence length="232" mass="23947">MSEQTTAHAADPCAATGASRRARARALLVVALASAATGLALGGLWAWIAPPIRAVVALTRSGERVHDYLGNESEHFFVAPALMLGLLTVLAVVAAVWVWQWREHRGPAMVVALSTGMVAAAALASAVGAGLVRLSYGALNFDAVPLSKSPSVAYVTQAPPVFFSDGPLQVAVSLLWPAGIAALVYAVRVAADARDDLGAFPPQPGPTEVLPVRGGRRRGARVIADGGRSCGR</sequence>
<name>A0A329LTQ3_9MYCO</name>
<protein>
    <submittedName>
        <fullName evidence="2">DUF2567 domain-containing protein</fullName>
    </submittedName>
</protein>
<dbReference type="OrthoDB" id="4761780at2"/>
<evidence type="ECO:0000313" key="3">
    <source>
        <dbReference type="Proteomes" id="UP000250915"/>
    </source>
</evidence>
<comment type="caution">
    <text evidence="2">The sequence shown here is derived from an EMBL/GenBank/DDBJ whole genome shotgun (WGS) entry which is preliminary data.</text>
</comment>
<evidence type="ECO:0000256" key="1">
    <source>
        <dbReference type="SAM" id="Phobius"/>
    </source>
</evidence>
<feature type="transmembrane region" description="Helical" evidence="1">
    <location>
        <begin position="26"/>
        <end position="48"/>
    </location>
</feature>
<feature type="transmembrane region" description="Helical" evidence="1">
    <location>
        <begin position="168"/>
        <end position="187"/>
    </location>
</feature>
<feature type="transmembrane region" description="Helical" evidence="1">
    <location>
        <begin position="76"/>
        <end position="98"/>
    </location>
</feature>
<gene>
    <name evidence="2" type="ORF">DQP57_13185</name>
</gene>
<dbReference type="EMBL" id="QMEV01000024">
    <property type="protein sequence ID" value="RAV10520.1"/>
    <property type="molecule type" value="Genomic_DNA"/>
</dbReference>
<keyword evidence="1" id="KW-1133">Transmembrane helix</keyword>
<accession>A0A329LTQ3</accession>
<proteinExistence type="predicted"/>
<feature type="transmembrane region" description="Helical" evidence="1">
    <location>
        <begin position="110"/>
        <end position="132"/>
    </location>
</feature>
<dbReference type="Proteomes" id="UP000250915">
    <property type="component" value="Unassembled WGS sequence"/>
</dbReference>
<keyword evidence="1" id="KW-0472">Membrane</keyword>
<organism evidence="2 3">
    <name type="scientific">Mycobacterium colombiense</name>
    <dbReference type="NCBI Taxonomy" id="339268"/>
    <lineage>
        <taxon>Bacteria</taxon>
        <taxon>Bacillati</taxon>
        <taxon>Actinomycetota</taxon>
        <taxon>Actinomycetes</taxon>
        <taxon>Mycobacteriales</taxon>
        <taxon>Mycobacteriaceae</taxon>
        <taxon>Mycobacterium</taxon>
        <taxon>Mycobacterium avium complex (MAC)</taxon>
    </lineage>
</organism>
<keyword evidence="1" id="KW-0812">Transmembrane</keyword>